<organism evidence="2 3">
    <name type="scientific">Nocardioides yefusunii</name>
    <dbReference type="NCBI Taxonomy" id="2500546"/>
    <lineage>
        <taxon>Bacteria</taxon>
        <taxon>Bacillati</taxon>
        <taxon>Actinomycetota</taxon>
        <taxon>Actinomycetes</taxon>
        <taxon>Propionibacteriales</taxon>
        <taxon>Nocardioidaceae</taxon>
        <taxon>Nocardioides</taxon>
    </lineage>
</organism>
<sequence>MKNFLTPRPVVLALAAAALAATSLAGCSSQDDDAAAGSTAAASETAASWVLDELNDGSLLEVTSSWEGETSTNVDLGGSIDLVLALDAVEQAADRSAKITDAVAADLATYVGAGTEIYSGASAKALVLALSQERDATDFGGLDLVERVESTVTREGEAQGRISDSSEYGDYANTLGQAYAAAGLTLAGSPLADDAVDFLLDQQCEAGFFRLDFAAADAAEQDCDAAGDLGDQAADVTAIVAVQLAAVAEKASDDVSEALDDARAWLVSQQAEDGSFADPENGVNANSTGLAGWALRDLGATAEADKAAAWLTGLQITEGERGKLADEIGALAYDTAALEAGREHGITDPLDRTQWVRVAAQVVPALSAPAAK</sequence>
<dbReference type="RefSeq" id="WP_164878700.1">
    <property type="nucleotide sequence ID" value="NZ_CP034929.1"/>
</dbReference>
<feature type="signal peptide" evidence="1">
    <location>
        <begin position="1"/>
        <end position="20"/>
    </location>
</feature>
<evidence type="ECO:0000256" key="1">
    <source>
        <dbReference type="SAM" id="SignalP"/>
    </source>
</evidence>
<evidence type="ECO:0000313" key="3">
    <source>
        <dbReference type="Proteomes" id="UP001596098"/>
    </source>
</evidence>
<dbReference type="EMBL" id="JBHSQI010000003">
    <property type="protein sequence ID" value="MFC6153494.1"/>
    <property type="molecule type" value="Genomic_DNA"/>
</dbReference>
<reference evidence="3" key="1">
    <citation type="journal article" date="2019" name="Int. J. Syst. Evol. Microbiol.">
        <title>The Global Catalogue of Microorganisms (GCM) 10K type strain sequencing project: providing services to taxonomists for standard genome sequencing and annotation.</title>
        <authorList>
            <consortium name="The Broad Institute Genomics Platform"/>
            <consortium name="The Broad Institute Genome Sequencing Center for Infectious Disease"/>
            <person name="Wu L."/>
            <person name="Ma J."/>
        </authorList>
    </citation>
    <scope>NUCLEOTIDE SEQUENCE [LARGE SCALE GENOMIC DNA]</scope>
    <source>
        <strain evidence="3">DFY28</strain>
    </source>
</reference>
<gene>
    <name evidence="2" type="ORF">ACFPWU_07425</name>
</gene>
<evidence type="ECO:0000313" key="2">
    <source>
        <dbReference type="EMBL" id="MFC6153494.1"/>
    </source>
</evidence>
<name>A0ABW1QY04_9ACTN</name>
<dbReference type="InterPro" id="IPR008930">
    <property type="entry name" value="Terpenoid_cyclase/PrenylTrfase"/>
</dbReference>
<proteinExistence type="predicted"/>
<dbReference type="Gene3D" id="1.50.10.20">
    <property type="match status" value="1"/>
</dbReference>
<dbReference type="PROSITE" id="PS51257">
    <property type="entry name" value="PROKAR_LIPOPROTEIN"/>
    <property type="match status" value="1"/>
</dbReference>
<dbReference type="Proteomes" id="UP001596098">
    <property type="component" value="Unassembled WGS sequence"/>
</dbReference>
<keyword evidence="1" id="KW-0732">Signal</keyword>
<dbReference type="SUPFAM" id="SSF48239">
    <property type="entry name" value="Terpenoid cyclases/Protein prenyltransferases"/>
    <property type="match status" value="1"/>
</dbReference>
<protein>
    <recommendedName>
        <fullName evidence="4">Terpene cyclase/mutase family protein</fullName>
    </recommendedName>
</protein>
<comment type="caution">
    <text evidence="2">The sequence shown here is derived from an EMBL/GenBank/DDBJ whole genome shotgun (WGS) entry which is preliminary data.</text>
</comment>
<keyword evidence="3" id="KW-1185">Reference proteome</keyword>
<feature type="chain" id="PRO_5046872082" description="Terpene cyclase/mutase family protein" evidence="1">
    <location>
        <begin position="21"/>
        <end position="372"/>
    </location>
</feature>
<evidence type="ECO:0008006" key="4">
    <source>
        <dbReference type="Google" id="ProtNLM"/>
    </source>
</evidence>
<accession>A0ABW1QY04</accession>